<dbReference type="RefSeq" id="WP_168896713.1">
    <property type="nucleotide sequence ID" value="NZ_AP025285.1"/>
</dbReference>
<organism evidence="1 2">
    <name type="scientific">Leptogranulimonas caecicola</name>
    <dbReference type="NCBI Taxonomy" id="2894156"/>
    <lineage>
        <taxon>Bacteria</taxon>
        <taxon>Bacillati</taxon>
        <taxon>Actinomycetota</taxon>
        <taxon>Coriobacteriia</taxon>
        <taxon>Coriobacteriales</taxon>
        <taxon>Kribbibacteriaceae</taxon>
        <taxon>Leptogranulimonas</taxon>
    </lineage>
</organism>
<dbReference type="KEGG" id="lcal:ATTO_12390"/>
<proteinExistence type="predicted"/>
<evidence type="ECO:0008006" key="3">
    <source>
        <dbReference type="Google" id="ProtNLM"/>
    </source>
</evidence>
<evidence type="ECO:0000313" key="1">
    <source>
        <dbReference type="EMBL" id="BDC91367.1"/>
    </source>
</evidence>
<protein>
    <recommendedName>
        <fullName evidence="3">Helix-turn-helix domain-containing protein</fullName>
    </recommendedName>
</protein>
<dbReference type="EMBL" id="AP025285">
    <property type="protein sequence ID" value="BDC91367.1"/>
    <property type="molecule type" value="Genomic_DNA"/>
</dbReference>
<name>A0AAU9CU81_9ACTN</name>
<dbReference type="AlphaFoldDB" id="A0AAU9CU81"/>
<evidence type="ECO:0000313" key="2">
    <source>
        <dbReference type="Proteomes" id="UP001431186"/>
    </source>
</evidence>
<keyword evidence="2" id="KW-1185">Reference proteome</keyword>
<reference evidence="1" key="1">
    <citation type="submission" date="2021-11" db="EMBL/GenBank/DDBJ databases">
        <title>Complete genome sequence of Atopobiaceae bacterium TOC12.</title>
        <authorList>
            <person name="Morinaga K."/>
            <person name="Kusada H."/>
            <person name="Tamaki H."/>
        </authorList>
    </citation>
    <scope>NUCLEOTIDE SEQUENCE</scope>
    <source>
        <strain evidence="1">TOC12</strain>
    </source>
</reference>
<accession>A0AAU9CU81</accession>
<sequence length="81" mass="9368">MTAKVLGPVPREWLNITEAAQYVRSRPENIRELINLGLIDTYETVVNSLHPENHVARTRRVLIARTDLDAYMRSNPAREVR</sequence>
<dbReference type="Proteomes" id="UP001431186">
    <property type="component" value="Chromosome"/>
</dbReference>
<gene>
    <name evidence="1" type="ORF">ATTO_12390</name>
</gene>